<dbReference type="RefSeq" id="WP_090647231.1">
    <property type="nucleotide sequence ID" value="NZ_CBCRYE010000006.1"/>
</dbReference>
<dbReference type="Pfam" id="PF09965">
    <property type="entry name" value="DUF2199"/>
    <property type="match status" value="1"/>
</dbReference>
<keyword evidence="2" id="KW-1185">Reference proteome</keyword>
<dbReference type="OrthoDB" id="4404538at2"/>
<dbReference type="STRING" id="260084.SAMN02927928_2057"/>
<proteinExistence type="predicted"/>
<organism evidence="1 2">
    <name type="scientific">Asticcacaulis taihuensis</name>
    <dbReference type="NCBI Taxonomy" id="260084"/>
    <lineage>
        <taxon>Bacteria</taxon>
        <taxon>Pseudomonadati</taxon>
        <taxon>Pseudomonadota</taxon>
        <taxon>Alphaproteobacteria</taxon>
        <taxon>Caulobacterales</taxon>
        <taxon>Caulobacteraceae</taxon>
        <taxon>Asticcacaulis</taxon>
    </lineage>
</organism>
<protein>
    <recommendedName>
        <fullName evidence="3">DUF2199 domain-containing protein</fullName>
    </recommendedName>
</protein>
<dbReference type="Proteomes" id="UP000199150">
    <property type="component" value="Unassembled WGS sequence"/>
</dbReference>
<evidence type="ECO:0008006" key="3">
    <source>
        <dbReference type="Google" id="ProtNLM"/>
    </source>
</evidence>
<dbReference type="AlphaFoldDB" id="A0A1G4RM02"/>
<reference evidence="2" key="1">
    <citation type="submission" date="2016-10" db="EMBL/GenBank/DDBJ databases">
        <authorList>
            <person name="Varghese N."/>
            <person name="Submissions S."/>
        </authorList>
    </citation>
    <scope>NUCLEOTIDE SEQUENCE [LARGE SCALE GENOMIC DNA]</scope>
    <source>
        <strain evidence="2">CGMCC 1.3431</strain>
    </source>
</reference>
<name>A0A1G4RM02_9CAUL</name>
<evidence type="ECO:0000313" key="1">
    <source>
        <dbReference type="EMBL" id="SCW57820.1"/>
    </source>
</evidence>
<gene>
    <name evidence="1" type="ORF">SAMN02927928_2057</name>
</gene>
<dbReference type="InterPro" id="IPR018697">
    <property type="entry name" value="DUF2199"/>
</dbReference>
<dbReference type="EMBL" id="FMTS01000002">
    <property type="protein sequence ID" value="SCW57820.1"/>
    <property type="molecule type" value="Genomic_DNA"/>
</dbReference>
<sequence>MFGFRWKCRICGKKHDSVPNCFGIEAPWRAFVPDDEFDRRVKLSKDQCVIDEAYFFIRGHIELPIKGTPNSLAFSVWSSLSEKSFYQMSDRWDEADRAEDAAYFGWLSSPISPYPDVLRLPLSVQTREPGLIPLFTITQSDHPLAIDQRNGITVRRWHEMALAVMS</sequence>
<accession>A0A1G4RM02</accession>
<evidence type="ECO:0000313" key="2">
    <source>
        <dbReference type="Proteomes" id="UP000199150"/>
    </source>
</evidence>